<dbReference type="Gene3D" id="1.10.8.540">
    <property type="entry name" value="FHIPEP family, domain 3"/>
    <property type="match status" value="1"/>
</dbReference>
<dbReference type="Pfam" id="PF00771">
    <property type="entry name" value="FHIPEP"/>
    <property type="match status" value="1"/>
</dbReference>
<dbReference type="Gene3D" id="3.40.30.60">
    <property type="entry name" value="FHIPEP family, domain 1"/>
    <property type="match status" value="1"/>
</dbReference>
<sequence length="696" mass="75314">MKALWSRLFSEGSDLLLAVAVIGILLVLFTPIPTWLLDLLLLTNFAVALLVLLVTFDIDKPLSFSTFPSLLLMTTLFRLALNISATRLILADGDAGQVIAAVGTHVVGGNYVIGFVVFLILVVVQYVVVTSGAQRVAEVAARFTLDSLPGKQMSIDADLNMGLIDQDEAKRRRSQLERESNFYGAMDGASKFVKGDAIAGIVIIAINIIGGLSVGILQKGQSWGDALHHYTLLTVGDGIVTQIPSLIIAVAAGIIITRAATDARLGPELGRQVSAYPKTLAVVALVTLLLAMMPGLPLAPLLVLFLGFAAAAWFSFRKLQGKPQDEGEADPTDDTLAMGDGDSGDVYALMNTDAFELRLSADLAAQVLAATSTLSLRIDNLRKQFARDYGFALPQLNVRADKKLAAGTYQACVQGAVVATGELEFDKLLAINPGGVTLVLEGRETKEPTYGLKALWIEVGQRTQARTAGYTLVEPDTVLLTHLSELARRYAPEFLTRAETERLIDKKRTALGSLVDELVPQVLSYSDIQRVLQLLLREQVPILNLETILEVLVDAGRTNKSAEDLAERVRERLGAALYERLVDKNGELNVLTIAPQLEGYMLSATRPREGLSTALLPAQELERFVTTVAREAERQLGENKQPVLLCAAPLRRILRAFMSRAVPHMAVLSVNEVGQHARVTSAGMIELPGFPRLESP</sequence>
<evidence type="ECO:0000256" key="5">
    <source>
        <dbReference type="ARBA" id="ARBA00022989"/>
    </source>
</evidence>
<keyword evidence="5 7" id="KW-1133">Transmembrane helix</keyword>
<dbReference type="EMBL" id="JACAQB010000004">
    <property type="protein sequence ID" value="NWB95783.1"/>
    <property type="molecule type" value="Genomic_DNA"/>
</dbReference>
<dbReference type="PANTHER" id="PTHR30161">
    <property type="entry name" value="FLAGELLAR EXPORT PROTEIN, MEMBRANE FLHA SUBUNIT-RELATED"/>
    <property type="match status" value="1"/>
</dbReference>
<evidence type="ECO:0000256" key="3">
    <source>
        <dbReference type="ARBA" id="ARBA00022475"/>
    </source>
</evidence>
<dbReference type="Gene3D" id="3.40.50.12790">
    <property type="entry name" value="FHIPEP family, domain 4"/>
    <property type="match status" value="1"/>
</dbReference>
<dbReference type="GO" id="GO:0044780">
    <property type="term" value="P:bacterial-type flagellum assembly"/>
    <property type="evidence" value="ECO:0007669"/>
    <property type="project" value="TreeGrafter"/>
</dbReference>
<dbReference type="GO" id="GO:0009306">
    <property type="term" value="P:protein secretion"/>
    <property type="evidence" value="ECO:0007669"/>
    <property type="project" value="InterPro"/>
</dbReference>
<dbReference type="PRINTS" id="PR00949">
    <property type="entry name" value="TYPE3IMAPROT"/>
</dbReference>
<name>A0A7Y7X9G9_9PSED</name>
<dbReference type="InterPro" id="IPR042196">
    <property type="entry name" value="FHIPEP_4"/>
</dbReference>
<accession>A0A7Y7X9G9</accession>
<organism evidence="8 9">
    <name type="scientific">Pseudomonas gingeri</name>
    <dbReference type="NCBI Taxonomy" id="117681"/>
    <lineage>
        <taxon>Bacteria</taxon>
        <taxon>Pseudomonadati</taxon>
        <taxon>Pseudomonadota</taxon>
        <taxon>Gammaproteobacteria</taxon>
        <taxon>Pseudomonadales</taxon>
        <taxon>Pseudomonadaceae</taxon>
        <taxon>Pseudomonas</taxon>
    </lineage>
</organism>
<feature type="transmembrane region" description="Helical" evidence="7">
    <location>
        <begin position="39"/>
        <end position="58"/>
    </location>
</feature>
<reference evidence="8 9" key="1">
    <citation type="submission" date="2020-04" db="EMBL/GenBank/DDBJ databases">
        <title>Molecular characterization of pseudomonads from Agaricus bisporus reveal novel blotch 2 pathogens in Western Europe.</title>
        <authorList>
            <person name="Taparia T."/>
            <person name="Krijger M."/>
            <person name="Haynes E."/>
            <person name="Elpinstone J.G."/>
            <person name="Noble R."/>
            <person name="Van Der Wolf J."/>
        </authorList>
    </citation>
    <scope>NUCLEOTIDE SEQUENCE [LARGE SCALE GENOMIC DNA]</scope>
    <source>
        <strain evidence="8 9">H7001</strain>
    </source>
</reference>
<protein>
    <submittedName>
        <fullName evidence="8">FHIPEP family type III secretion protein</fullName>
    </submittedName>
</protein>
<feature type="transmembrane region" description="Helical" evidence="7">
    <location>
        <begin position="197"/>
        <end position="218"/>
    </location>
</feature>
<gene>
    <name evidence="8" type="ORF">HX882_07785</name>
</gene>
<keyword evidence="3" id="KW-1003">Cell membrane</keyword>
<evidence type="ECO:0000256" key="1">
    <source>
        <dbReference type="ARBA" id="ARBA00004651"/>
    </source>
</evidence>
<evidence type="ECO:0000256" key="4">
    <source>
        <dbReference type="ARBA" id="ARBA00022692"/>
    </source>
</evidence>
<evidence type="ECO:0000313" key="9">
    <source>
        <dbReference type="Proteomes" id="UP000539985"/>
    </source>
</evidence>
<dbReference type="GO" id="GO:0005886">
    <property type="term" value="C:plasma membrane"/>
    <property type="evidence" value="ECO:0007669"/>
    <property type="project" value="UniProtKB-SubCell"/>
</dbReference>
<feature type="transmembrane region" description="Helical" evidence="7">
    <location>
        <begin position="70"/>
        <end position="90"/>
    </location>
</feature>
<dbReference type="RefSeq" id="WP_177101074.1">
    <property type="nucleotide sequence ID" value="NZ_JACAQB010000004.1"/>
</dbReference>
<dbReference type="InterPro" id="IPR042194">
    <property type="entry name" value="FHIPEP_1"/>
</dbReference>
<dbReference type="InterPro" id="IPR042193">
    <property type="entry name" value="FHIPEP_3"/>
</dbReference>
<comment type="caution">
    <text evidence="8">The sequence shown here is derived from an EMBL/GenBank/DDBJ whole genome shotgun (WGS) entry which is preliminary data.</text>
</comment>
<dbReference type="InterPro" id="IPR001712">
    <property type="entry name" value="T3SS_FHIPEP"/>
</dbReference>
<dbReference type="PROSITE" id="PS00994">
    <property type="entry name" value="FHIPEP"/>
    <property type="match status" value="1"/>
</dbReference>
<dbReference type="InterPro" id="IPR025505">
    <property type="entry name" value="FHIPEP_CS"/>
</dbReference>
<evidence type="ECO:0000256" key="7">
    <source>
        <dbReference type="SAM" id="Phobius"/>
    </source>
</evidence>
<comment type="similarity">
    <text evidence="2">Belongs to the FHIPEP (flagella/HR/invasion proteins export pore) family.</text>
</comment>
<evidence type="ECO:0000256" key="6">
    <source>
        <dbReference type="ARBA" id="ARBA00023136"/>
    </source>
</evidence>
<dbReference type="PANTHER" id="PTHR30161:SF1">
    <property type="entry name" value="FLAGELLAR BIOSYNTHESIS PROTEIN FLHA-RELATED"/>
    <property type="match status" value="1"/>
</dbReference>
<feature type="transmembrane region" description="Helical" evidence="7">
    <location>
        <begin position="238"/>
        <end position="261"/>
    </location>
</feature>
<feature type="transmembrane region" description="Helical" evidence="7">
    <location>
        <begin position="273"/>
        <end position="292"/>
    </location>
</feature>
<comment type="subcellular location">
    <subcellularLocation>
        <location evidence="1">Cell membrane</location>
        <topology evidence="1">Multi-pass membrane protein</topology>
    </subcellularLocation>
</comment>
<evidence type="ECO:0000313" key="8">
    <source>
        <dbReference type="EMBL" id="NWB95783.1"/>
    </source>
</evidence>
<proteinExistence type="inferred from homology"/>
<dbReference type="AlphaFoldDB" id="A0A7Y7X9G9"/>
<dbReference type="PIRSF" id="PIRSF005419">
    <property type="entry name" value="FlhA"/>
    <property type="match status" value="1"/>
</dbReference>
<keyword evidence="6 7" id="KW-0472">Membrane</keyword>
<keyword evidence="4 7" id="KW-0812">Transmembrane</keyword>
<feature type="transmembrane region" description="Helical" evidence="7">
    <location>
        <begin position="12"/>
        <end position="33"/>
    </location>
</feature>
<feature type="transmembrane region" description="Helical" evidence="7">
    <location>
        <begin position="110"/>
        <end position="129"/>
    </location>
</feature>
<dbReference type="Proteomes" id="UP000539985">
    <property type="component" value="Unassembled WGS sequence"/>
</dbReference>
<evidence type="ECO:0000256" key="2">
    <source>
        <dbReference type="ARBA" id="ARBA00008835"/>
    </source>
</evidence>